<comment type="similarity">
    <text evidence="1">Belongs to the universal stress protein A family.</text>
</comment>
<dbReference type="SUPFAM" id="SSF52402">
    <property type="entry name" value="Adenine nucleotide alpha hydrolases-like"/>
    <property type="match status" value="2"/>
</dbReference>
<protein>
    <submittedName>
        <fullName evidence="3">Universal stress protein</fullName>
    </submittedName>
</protein>
<dbReference type="PRINTS" id="PR01438">
    <property type="entry name" value="UNVRSLSTRESS"/>
</dbReference>
<evidence type="ECO:0000256" key="1">
    <source>
        <dbReference type="ARBA" id="ARBA00008791"/>
    </source>
</evidence>
<name>A0A506PIT7_9FLAO</name>
<comment type="caution">
    <text evidence="3">The sequence shown here is derived from an EMBL/GenBank/DDBJ whole genome shotgun (WGS) entry which is preliminary data.</text>
</comment>
<evidence type="ECO:0000259" key="2">
    <source>
        <dbReference type="Pfam" id="PF00582"/>
    </source>
</evidence>
<dbReference type="EMBL" id="VHIQ01000004">
    <property type="protein sequence ID" value="TPV33494.1"/>
    <property type="molecule type" value="Genomic_DNA"/>
</dbReference>
<dbReference type="RefSeq" id="WP_140990456.1">
    <property type="nucleotide sequence ID" value="NZ_VHIQ01000004.1"/>
</dbReference>
<evidence type="ECO:0000313" key="3">
    <source>
        <dbReference type="EMBL" id="TPV33494.1"/>
    </source>
</evidence>
<reference evidence="3 4" key="1">
    <citation type="submission" date="2019-06" db="EMBL/GenBank/DDBJ databases">
        <title>Flavobacteriaceae Paucihalobacterium erythroidium CWB-1, complete genome.</title>
        <authorList>
            <person name="Wu S."/>
        </authorList>
    </citation>
    <scope>NUCLEOTIDE SEQUENCE [LARGE SCALE GENOMIC DNA]</scope>
    <source>
        <strain evidence="3 4">CWB-1</strain>
    </source>
</reference>
<proteinExistence type="inferred from homology"/>
<dbReference type="PANTHER" id="PTHR46268:SF22">
    <property type="entry name" value="SENSOR PROTEIN KDPD-RELATED"/>
    <property type="match status" value="1"/>
</dbReference>
<dbReference type="Pfam" id="PF00582">
    <property type="entry name" value="Usp"/>
    <property type="match status" value="1"/>
</dbReference>
<keyword evidence="4" id="KW-1185">Reference proteome</keyword>
<organism evidence="3 4">
    <name type="scientific">Paucihalobacter ruber</name>
    <dbReference type="NCBI Taxonomy" id="2567861"/>
    <lineage>
        <taxon>Bacteria</taxon>
        <taxon>Pseudomonadati</taxon>
        <taxon>Bacteroidota</taxon>
        <taxon>Flavobacteriia</taxon>
        <taxon>Flavobacteriales</taxon>
        <taxon>Flavobacteriaceae</taxon>
        <taxon>Paucihalobacter</taxon>
    </lineage>
</organism>
<gene>
    <name evidence="3" type="ORF">FJ651_10450</name>
</gene>
<dbReference type="Proteomes" id="UP000317332">
    <property type="component" value="Unassembled WGS sequence"/>
</dbReference>
<dbReference type="PANTHER" id="PTHR46268">
    <property type="entry name" value="STRESS RESPONSE PROTEIN NHAX"/>
    <property type="match status" value="1"/>
</dbReference>
<accession>A0A506PIT7</accession>
<dbReference type="AlphaFoldDB" id="A0A506PIT7"/>
<dbReference type="OrthoDB" id="9788959at2"/>
<dbReference type="InterPro" id="IPR006016">
    <property type="entry name" value="UspA"/>
</dbReference>
<dbReference type="Gene3D" id="3.40.50.620">
    <property type="entry name" value="HUPs"/>
    <property type="match status" value="2"/>
</dbReference>
<evidence type="ECO:0000313" key="4">
    <source>
        <dbReference type="Proteomes" id="UP000317332"/>
    </source>
</evidence>
<feature type="domain" description="UspA" evidence="2">
    <location>
        <begin position="1"/>
        <end position="145"/>
    </location>
</feature>
<sequence>MKRILLPTDFSKNAWNAISYAAQLFKNETCTFYLLHTYTPIIYHTEFVMLNPNDIEISNIVRETAEKDMEETRKKLVENYPNSQHEVETIVSFNTLISEIKDQMEKLKIDYIVMGTKGATGATEVLFGTNTVHVLNHIKCPLIAVSEKYKAESPKNVLFPSDFYINFEEKHIQPIVDVVKPNNSNLNVLHVSHGYELSYKNLQNKNKLETLLGDTNFKFHDVSDDSLENAINKFIKEQHIDLLVLINNKKSFFENLFFRPFVNKMGLHLEIPLMVIPSYAK</sequence>
<dbReference type="InterPro" id="IPR014729">
    <property type="entry name" value="Rossmann-like_a/b/a_fold"/>
</dbReference>
<dbReference type="CDD" id="cd00293">
    <property type="entry name" value="USP-like"/>
    <property type="match status" value="1"/>
</dbReference>
<dbReference type="InterPro" id="IPR006015">
    <property type="entry name" value="Universal_stress_UspA"/>
</dbReference>